<evidence type="ECO:0000256" key="12">
    <source>
        <dbReference type="ARBA" id="ARBA00048679"/>
    </source>
</evidence>
<evidence type="ECO:0000313" key="15">
    <source>
        <dbReference type="EMBL" id="CAK8691414.1"/>
    </source>
</evidence>
<dbReference type="Gene3D" id="1.10.510.10">
    <property type="entry name" value="Transferase(Phosphotransferase) domain 1"/>
    <property type="match status" value="1"/>
</dbReference>
<dbReference type="SUPFAM" id="SSF56112">
    <property type="entry name" value="Protein kinase-like (PK-like)"/>
    <property type="match status" value="1"/>
</dbReference>
<accession>A0ABP0GKV4</accession>
<keyword evidence="7" id="KW-0547">Nucleotide-binding</keyword>
<comment type="catalytic activity">
    <reaction evidence="11">
        <text>L-threonyl-[protein] + ATP = O-phospho-L-threonyl-[protein] + ADP + H(+)</text>
        <dbReference type="Rhea" id="RHEA:46608"/>
        <dbReference type="Rhea" id="RHEA-COMP:11060"/>
        <dbReference type="Rhea" id="RHEA-COMP:11605"/>
        <dbReference type="ChEBI" id="CHEBI:15378"/>
        <dbReference type="ChEBI" id="CHEBI:30013"/>
        <dbReference type="ChEBI" id="CHEBI:30616"/>
        <dbReference type="ChEBI" id="CHEBI:61977"/>
        <dbReference type="ChEBI" id="CHEBI:456216"/>
        <dbReference type="EC" id="2.7.11.1"/>
    </reaction>
</comment>
<comment type="cofactor">
    <cofactor evidence="1">
        <name>Mg(2+)</name>
        <dbReference type="ChEBI" id="CHEBI:18420"/>
    </cofactor>
</comment>
<keyword evidence="16" id="KW-1185">Reference proteome</keyword>
<evidence type="ECO:0000256" key="11">
    <source>
        <dbReference type="ARBA" id="ARBA00047899"/>
    </source>
</evidence>
<dbReference type="Pfam" id="PF01163">
    <property type="entry name" value="RIO1"/>
    <property type="match status" value="1"/>
</dbReference>
<dbReference type="InterPro" id="IPR018934">
    <property type="entry name" value="RIO_dom"/>
</dbReference>
<dbReference type="InterPro" id="IPR036388">
    <property type="entry name" value="WH-like_DNA-bd_sf"/>
</dbReference>
<evidence type="ECO:0000256" key="5">
    <source>
        <dbReference type="ARBA" id="ARBA00022679"/>
    </source>
</evidence>
<evidence type="ECO:0000256" key="7">
    <source>
        <dbReference type="ARBA" id="ARBA00022741"/>
    </source>
</evidence>
<dbReference type="EMBL" id="CAWYQH010000119">
    <property type="protein sequence ID" value="CAK8691414.1"/>
    <property type="molecule type" value="Genomic_DNA"/>
</dbReference>
<comment type="caution">
    <text evidence="15">The sequence shown here is derived from an EMBL/GenBank/DDBJ whole genome shotgun (WGS) entry which is preliminary data.</text>
</comment>
<evidence type="ECO:0000256" key="1">
    <source>
        <dbReference type="ARBA" id="ARBA00001946"/>
    </source>
</evidence>
<dbReference type="EC" id="2.7.11.1" evidence="3"/>
<feature type="compositionally biased region" description="Basic and acidic residues" evidence="13">
    <location>
        <begin position="357"/>
        <end position="371"/>
    </location>
</feature>
<comment type="catalytic activity">
    <reaction evidence="12">
        <text>L-seryl-[protein] + ATP = O-phospho-L-seryl-[protein] + ADP + H(+)</text>
        <dbReference type="Rhea" id="RHEA:17989"/>
        <dbReference type="Rhea" id="RHEA-COMP:9863"/>
        <dbReference type="Rhea" id="RHEA-COMP:11604"/>
        <dbReference type="ChEBI" id="CHEBI:15378"/>
        <dbReference type="ChEBI" id="CHEBI:29999"/>
        <dbReference type="ChEBI" id="CHEBI:30616"/>
        <dbReference type="ChEBI" id="CHEBI:83421"/>
        <dbReference type="ChEBI" id="CHEBI:456216"/>
        <dbReference type="EC" id="2.7.11.1"/>
    </reaction>
</comment>
<comment type="similarity">
    <text evidence="2">Belongs to the protein kinase superfamily. RIO-type Ser/Thr kinase family.</text>
</comment>
<evidence type="ECO:0000256" key="4">
    <source>
        <dbReference type="ARBA" id="ARBA00022527"/>
    </source>
</evidence>
<keyword evidence="8" id="KW-0418">Kinase</keyword>
<dbReference type="PANTHER" id="PTHR45852">
    <property type="entry name" value="SER/THR-PROTEIN KINASE RIO2"/>
    <property type="match status" value="1"/>
</dbReference>
<evidence type="ECO:0000256" key="8">
    <source>
        <dbReference type="ARBA" id="ARBA00022777"/>
    </source>
</evidence>
<keyword evidence="10" id="KW-0460">Magnesium</keyword>
<keyword evidence="9" id="KW-0067">ATP-binding</keyword>
<dbReference type="PROSITE" id="PS01245">
    <property type="entry name" value="RIO1"/>
    <property type="match status" value="1"/>
</dbReference>
<reference evidence="15 16" key="1">
    <citation type="submission" date="2024-02" db="EMBL/GenBank/DDBJ databases">
        <authorList>
            <person name="Daric V."/>
            <person name="Darras S."/>
        </authorList>
    </citation>
    <scope>NUCLEOTIDE SEQUENCE [LARGE SCALE GENOMIC DNA]</scope>
</reference>
<sequence>MGKLDVTMLRYLSQEDFRVLTAVEMGMRNHEITPHGIIAFIANLKRGGAYKVIQQLCKHRLVALERSKLNSGYRLTNRGYDYLALHALAQRDVVHSVGNQIGVGKESDIFIVGDADGQQMALKIHRLGRTSFRQIKNKRDYHAHRRNVSWIYLSRLAATKEYAYMQTLYDRGFPVPKPVDHNRHCVVMELLQAYPLHQVHELSDPASVYDEVLNLLIKLANHGLVHGDFNEFNLMLDENDHVTMIDFPQMIAMSHRYAESYFNRDVKCVHEFFLKRFGYESESLPSFKDICKEDVSVEGGNIEINIEEDDDENLNDPSLLDEDLSASDEEEPTLSSLDAKDDTKETGNCEEDDLESSEAKAEEELEVKKESDDVESGSIQQRKQVELEEHGRPLEESLQDLSLANSQLRPFRDMEMLQSVPSHYLKDDDENVSVATTSLPEDEIKLRVKRALTKQQKFQVRRRLRKGESSLINKQRRDLRHDIKSGADSDFF</sequence>
<feature type="region of interest" description="Disordered" evidence="13">
    <location>
        <begin position="305"/>
        <end position="398"/>
    </location>
</feature>
<dbReference type="PANTHER" id="PTHR45852:SF1">
    <property type="entry name" value="SERINE_THREONINE-PROTEIN KINASE RIO2"/>
    <property type="match status" value="1"/>
</dbReference>
<dbReference type="Gene3D" id="1.10.10.10">
    <property type="entry name" value="Winged helix-like DNA-binding domain superfamily/Winged helix DNA-binding domain"/>
    <property type="match status" value="1"/>
</dbReference>
<feature type="compositionally biased region" description="Basic and acidic residues" evidence="13">
    <location>
        <begin position="338"/>
        <end position="347"/>
    </location>
</feature>
<dbReference type="InterPro" id="IPR000687">
    <property type="entry name" value="RIO_kinase"/>
</dbReference>
<dbReference type="InterPro" id="IPR015285">
    <property type="entry name" value="RIO2_wHTH_N"/>
</dbReference>
<keyword evidence="5" id="KW-0808">Transferase</keyword>
<dbReference type="Gene3D" id="3.30.200.20">
    <property type="entry name" value="Phosphorylase Kinase, domain 1"/>
    <property type="match status" value="1"/>
</dbReference>
<dbReference type="InterPro" id="IPR011009">
    <property type="entry name" value="Kinase-like_dom_sf"/>
</dbReference>
<dbReference type="CDD" id="cd05144">
    <property type="entry name" value="RIO2_C"/>
    <property type="match status" value="1"/>
</dbReference>
<evidence type="ECO:0000256" key="6">
    <source>
        <dbReference type="ARBA" id="ARBA00022723"/>
    </source>
</evidence>
<feature type="compositionally biased region" description="Acidic residues" evidence="13">
    <location>
        <begin position="305"/>
        <end position="332"/>
    </location>
</feature>
<dbReference type="Proteomes" id="UP001642483">
    <property type="component" value="Unassembled WGS sequence"/>
</dbReference>
<proteinExistence type="inferred from homology"/>
<protein>
    <recommendedName>
        <fullName evidence="3">non-specific serine/threonine protein kinase</fullName>
        <ecNumber evidence="3">2.7.11.1</ecNumber>
    </recommendedName>
</protein>
<evidence type="ECO:0000256" key="9">
    <source>
        <dbReference type="ARBA" id="ARBA00022840"/>
    </source>
</evidence>
<gene>
    <name evidence="15" type="ORF">CVLEPA_LOCUS24125</name>
</gene>
<name>A0ABP0GKV4_CLALP</name>
<dbReference type="InterPro" id="IPR018935">
    <property type="entry name" value="RIO_kinase_CS"/>
</dbReference>
<feature type="domain" description="RIO kinase" evidence="14">
    <location>
        <begin position="66"/>
        <end position="292"/>
    </location>
</feature>
<organism evidence="15 16">
    <name type="scientific">Clavelina lepadiformis</name>
    <name type="common">Light-bulb sea squirt</name>
    <name type="synonym">Ascidia lepadiformis</name>
    <dbReference type="NCBI Taxonomy" id="159417"/>
    <lineage>
        <taxon>Eukaryota</taxon>
        <taxon>Metazoa</taxon>
        <taxon>Chordata</taxon>
        <taxon>Tunicata</taxon>
        <taxon>Ascidiacea</taxon>
        <taxon>Aplousobranchia</taxon>
        <taxon>Clavelinidae</taxon>
        <taxon>Clavelina</taxon>
    </lineage>
</organism>
<evidence type="ECO:0000256" key="3">
    <source>
        <dbReference type="ARBA" id="ARBA00012513"/>
    </source>
</evidence>
<dbReference type="InterPro" id="IPR036390">
    <property type="entry name" value="WH_DNA-bd_sf"/>
</dbReference>
<dbReference type="Pfam" id="PF09202">
    <property type="entry name" value="Rio2_N"/>
    <property type="match status" value="1"/>
</dbReference>
<dbReference type="InterPro" id="IPR030484">
    <property type="entry name" value="Rio2"/>
</dbReference>
<feature type="compositionally biased region" description="Basic and acidic residues" evidence="13">
    <location>
        <begin position="383"/>
        <end position="395"/>
    </location>
</feature>
<evidence type="ECO:0000256" key="2">
    <source>
        <dbReference type="ARBA" id="ARBA00009196"/>
    </source>
</evidence>
<dbReference type="SUPFAM" id="SSF46785">
    <property type="entry name" value="Winged helix' DNA-binding domain"/>
    <property type="match status" value="1"/>
</dbReference>
<evidence type="ECO:0000313" key="16">
    <source>
        <dbReference type="Proteomes" id="UP001642483"/>
    </source>
</evidence>
<evidence type="ECO:0000259" key="14">
    <source>
        <dbReference type="SMART" id="SM00090"/>
    </source>
</evidence>
<dbReference type="SMART" id="SM00090">
    <property type="entry name" value="RIO"/>
    <property type="match status" value="1"/>
</dbReference>
<evidence type="ECO:0000256" key="13">
    <source>
        <dbReference type="SAM" id="MobiDB-lite"/>
    </source>
</evidence>
<evidence type="ECO:0000256" key="10">
    <source>
        <dbReference type="ARBA" id="ARBA00022842"/>
    </source>
</evidence>
<keyword evidence="4" id="KW-0723">Serine/threonine-protein kinase</keyword>
<keyword evidence="6" id="KW-0479">Metal-binding</keyword>